<dbReference type="InterPro" id="IPR000064">
    <property type="entry name" value="NLP_P60_dom"/>
</dbReference>
<keyword evidence="2" id="KW-0645">Protease</keyword>
<evidence type="ECO:0000256" key="5">
    <source>
        <dbReference type="ARBA" id="ARBA00022807"/>
    </source>
</evidence>
<feature type="chain" id="PRO_5043993015" evidence="8">
    <location>
        <begin position="21"/>
        <end position="397"/>
    </location>
</feature>
<dbReference type="GO" id="GO:0006508">
    <property type="term" value="P:proteolysis"/>
    <property type="evidence" value="ECO:0007669"/>
    <property type="project" value="UniProtKB-KW"/>
</dbReference>
<dbReference type="PROSITE" id="PS51935">
    <property type="entry name" value="NLPC_P60"/>
    <property type="match status" value="1"/>
</dbReference>
<accession>A0AAW9JR37</accession>
<evidence type="ECO:0000256" key="7">
    <source>
        <dbReference type="SAM" id="MobiDB-lite"/>
    </source>
</evidence>
<evidence type="ECO:0000313" key="11">
    <source>
        <dbReference type="Proteomes" id="UP001290462"/>
    </source>
</evidence>
<gene>
    <name evidence="10" type="ORF">RAK27_03750</name>
</gene>
<organism evidence="10 11">
    <name type="scientific">Carnobacterium maltaromaticum</name>
    <name type="common">Carnobacterium piscicola</name>
    <dbReference type="NCBI Taxonomy" id="2751"/>
    <lineage>
        <taxon>Bacteria</taxon>
        <taxon>Bacillati</taxon>
        <taxon>Bacillota</taxon>
        <taxon>Bacilli</taxon>
        <taxon>Lactobacillales</taxon>
        <taxon>Carnobacteriaceae</taxon>
        <taxon>Carnobacterium</taxon>
    </lineage>
</organism>
<keyword evidence="5" id="KW-0788">Thiol protease</keyword>
<dbReference type="InterPro" id="IPR051202">
    <property type="entry name" value="Peptidase_C40"/>
</dbReference>
<dbReference type="Pfam" id="PF24568">
    <property type="entry name" value="CC_PcsB"/>
    <property type="match status" value="1"/>
</dbReference>
<feature type="coiled-coil region" evidence="6">
    <location>
        <begin position="27"/>
        <end position="110"/>
    </location>
</feature>
<evidence type="ECO:0000256" key="4">
    <source>
        <dbReference type="ARBA" id="ARBA00022801"/>
    </source>
</evidence>
<evidence type="ECO:0000256" key="6">
    <source>
        <dbReference type="SAM" id="Coils"/>
    </source>
</evidence>
<dbReference type="GeneID" id="83607254"/>
<dbReference type="Gene3D" id="6.10.250.3150">
    <property type="match status" value="1"/>
</dbReference>
<proteinExistence type="inferred from homology"/>
<dbReference type="EMBL" id="JAVBVO010000002">
    <property type="protein sequence ID" value="MDZ5757764.1"/>
    <property type="molecule type" value="Genomic_DNA"/>
</dbReference>
<dbReference type="Proteomes" id="UP001290462">
    <property type="component" value="Unassembled WGS sequence"/>
</dbReference>
<comment type="similarity">
    <text evidence="1">Belongs to the peptidase C40 family.</text>
</comment>
<evidence type="ECO:0000259" key="9">
    <source>
        <dbReference type="PROSITE" id="PS51935"/>
    </source>
</evidence>
<feature type="signal peptide" evidence="8">
    <location>
        <begin position="1"/>
        <end position="20"/>
    </location>
</feature>
<keyword evidence="3 8" id="KW-0732">Signal</keyword>
<sequence length="397" mass="42137">MKKRILTLVLAGTLSMTALATPLTALADDYSDKINSQNEKIKEIETQEKDVTTKLEGVTKEIVVAEEKARVLVEQSQATHAEMEKLTKEVDSLNAKIEKRTAQLEKQARAVQVSASSEGYVDFILSADSLSDVVGRVDVVAQMVSANRELVKAQAEDKATVESNKKKTETKLTEQHEVAGQLEKLKGELEGKKLEQESVVATLAASKASAEGERDGFIAQKEEADRKAADLKAAEEAAKKAPVLQTSTEDKKAPVTTTNQESNPPAPIGGGTSGTVTAAEGQAIVAEAANYLGTPYVWGGKSPGGFDCSGFTGYVYSRVLGKSIGGYTVPQESAGVEVSMGALQAGDLLFWGARGNTYHVAIYVGGGTYIHAPTEGDVVKYQSMGGYAPSFAVRVVK</sequence>
<dbReference type="PANTHER" id="PTHR47053">
    <property type="entry name" value="MUREIN DD-ENDOPEPTIDASE MEPH-RELATED"/>
    <property type="match status" value="1"/>
</dbReference>
<evidence type="ECO:0000256" key="3">
    <source>
        <dbReference type="ARBA" id="ARBA00022729"/>
    </source>
</evidence>
<evidence type="ECO:0000256" key="8">
    <source>
        <dbReference type="SAM" id="SignalP"/>
    </source>
</evidence>
<dbReference type="PANTHER" id="PTHR47053:SF1">
    <property type="entry name" value="MUREIN DD-ENDOPEPTIDASE MEPH-RELATED"/>
    <property type="match status" value="1"/>
</dbReference>
<dbReference type="AlphaFoldDB" id="A0AAW9JR37"/>
<feature type="domain" description="NlpC/P60" evidence="9">
    <location>
        <begin position="278"/>
        <end position="397"/>
    </location>
</feature>
<dbReference type="InterPro" id="IPR038765">
    <property type="entry name" value="Papain-like_cys_pep_sf"/>
</dbReference>
<keyword evidence="4" id="KW-0378">Hydrolase</keyword>
<evidence type="ECO:0000313" key="10">
    <source>
        <dbReference type="EMBL" id="MDZ5757764.1"/>
    </source>
</evidence>
<dbReference type="GO" id="GO:0008234">
    <property type="term" value="F:cysteine-type peptidase activity"/>
    <property type="evidence" value="ECO:0007669"/>
    <property type="project" value="UniProtKB-KW"/>
</dbReference>
<dbReference type="RefSeq" id="WP_015075393.1">
    <property type="nucleotide sequence ID" value="NZ_BJOJ01000038.1"/>
</dbReference>
<evidence type="ECO:0000256" key="2">
    <source>
        <dbReference type="ARBA" id="ARBA00022670"/>
    </source>
</evidence>
<dbReference type="Pfam" id="PF00877">
    <property type="entry name" value="NLPC_P60"/>
    <property type="match status" value="1"/>
</dbReference>
<reference evidence="10" key="1">
    <citation type="submission" date="2023-08" db="EMBL/GenBank/DDBJ databases">
        <title>Genomic characterization of piscicolin 126 produced by Carnobacterium maltaromaticum CM22 strain isolated from salmon (Salmo salar).</title>
        <authorList>
            <person name="Gonzalez-Gragera E."/>
            <person name="Garcia-Lopez J.D."/>
            <person name="Teso-Perez C."/>
            <person name="Gimenez-Hernandez I."/>
            <person name="Peralta-Sanchez J.M."/>
            <person name="Valdivia E."/>
            <person name="Montalban-Lopez M."/>
            <person name="Martin-Platero A.M."/>
            <person name="Banos A."/>
            <person name="Martinez-Bueno M."/>
        </authorList>
    </citation>
    <scope>NUCLEOTIDE SEQUENCE</scope>
    <source>
        <strain evidence="10">CM22</strain>
    </source>
</reference>
<dbReference type="SUPFAM" id="SSF54001">
    <property type="entry name" value="Cysteine proteinases"/>
    <property type="match status" value="1"/>
</dbReference>
<comment type="caution">
    <text evidence="10">The sequence shown here is derived from an EMBL/GenBank/DDBJ whole genome shotgun (WGS) entry which is preliminary data.</text>
</comment>
<protein>
    <submittedName>
        <fullName evidence="10">NlpC/P60 family protein</fullName>
    </submittedName>
</protein>
<dbReference type="Gene3D" id="3.90.1720.10">
    <property type="entry name" value="endopeptidase domain like (from Nostoc punctiforme)"/>
    <property type="match status" value="1"/>
</dbReference>
<feature type="region of interest" description="Disordered" evidence="7">
    <location>
        <begin position="232"/>
        <end position="275"/>
    </location>
</feature>
<keyword evidence="6" id="KW-0175">Coiled coil</keyword>
<dbReference type="InterPro" id="IPR057309">
    <property type="entry name" value="PcsB_CC"/>
</dbReference>
<evidence type="ECO:0000256" key="1">
    <source>
        <dbReference type="ARBA" id="ARBA00007074"/>
    </source>
</evidence>
<name>A0AAW9JR37_CARML</name>